<name>A0A384K2C8_BOTFB</name>
<reference evidence="3 4" key="3">
    <citation type="journal article" date="2017" name="Mol. Plant Pathol.">
        <title>A gapless genome sequence of the fungus Botrytis cinerea.</title>
        <authorList>
            <person name="Van Kan J.A."/>
            <person name="Stassen J.H."/>
            <person name="Mosbach A."/>
            <person name="Van Der Lee T.A."/>
            <person name="Faino L."/>
            <person name="Farmer A.D."/>
            <person name="Papasotiriou D.G."/>
            <person name="Zhou S."/>
            <person name="Seidl M.F."/>
            <person name="Cottam E."/>
            <person name="Edel D."/>
            <person name="Hahn M."/>
            <person name="Schwartz D.C."/>
            <person name="Dietrich R.A."/>
            <person name="Widdison S."/>
            <person name="Scalliet G."/>
        </authorList>
    </citation>
    <scope>NUCLEOTIDE SEQUENCE [LARGE SCALE GENOMIC DNA]</scope>
    <source>
        <strain evidence="3 4">B05.10</strain>
    </source>
</reference>
<protein>
    <submittedName>
        <fullName evidence="3">Uncharacterized protein</fullName>
    </submittedName>
</protein>
<proteinExistence type="predicted"/>
<organism evidence="3 4">
    <name type="scientific">Botryotinia fuckeliana (strain B05.10)</name>
    <name type="common">Noble rot fungus</name>
    <name type="synonym">Botrytis cinerea</name>
    <dbReference type="NCBI Taxonomy" id="332648"/>
    <lineage>
        <taxon>Eukaryota</taxon>
        <taxon>Fungi</taxon>
        <taxon>Dikarya</taxon>
        <taxon>Ascomycota</taxon>
        <taxon>Pezizomycotina</taxon>
        <taxon>Leotiomycetes</taxon>
        <taxon>Helotiales</taxon>
        <taxon>Sclerotiniaceae</taxon>
        <taxon>Botrytis</taxon>
    </lineage>
</organism>
<reference evidence="3 4" key="2">
    <citation type="journal article" date="2012" name="Eukaryot. Cell">
        <title>Genome update of Botrytis cinerea strains B05.10 and T4.</title>
        <authorList>
            <person name="Staats M."/>
            <person name="van Kan J.A."/>
        </authorList>
    </citation>
    <scope>NUCLEOTIDE SEQUENCE [LARGE SCALE GENOMIC DNA]</scope>
    <source>
        <strain evidence="3 4">B05.10</strain>
    </source>
</reference>
<feature type="compositionally biased region" description="Basic and acidic residues" evidence="1">
    <location>
        <begin position="161"/>
        <end position="170"/>
    </location>
</feature>
<evidence type="ECO:0000256" key="1">
    <source>
        <dbReference type="SAM" id="MobiDB-lite"/>
    </source>
</evidence>
<keyword evidence="2" id="KW-0472">Membrane</keyword>
<dbReference type="Proteomes" id="UP000001798">
    <property type="component" value="Chromosome 14"/>
</dbReference>
<gene>
    <name evidence="3" type="ORF">BCIN_14g01780</name>
</gene>
<dbReference type="RefSeq" id="XP_024552859.1">
    <property type="nucleotide sequence ID" value="XM_024697045.1"/>
</dbReference>
<keyword evidence="2" id="KW-1133">Transmembrane helix</keyword>
<dbReference type="KEGG" id="bfu:BCIN_14g01780"/>
<dbReference type="VEuPathDB" id="FungiDB:Bcin14g01780"/>
<dbReference type="EMBL" id="CP009818">
    <property type="protein sequence ID" value="ATZ56979.1"/>
    <property type="molecule type" value="Genomic_DNA"/>
</dbReference>
<dbReference type="OrthoDB" id="3554315at2759"/>
<dbReference type="AlphaFoldDB" id="A0A384K2C8"/>
<dbReference type="GeneID" id="5433351"/>
<evidence type="ECO:0000313" key="3">
    <source>
        <dbReference type="EMBL" id="ATZ56979.1"/>
    </source>
</evidence>
<sequence length="170" mass="19225">MVYQMISLYIHLFYPMILVGRQDWKVFANVSMISTLSLNMSTQTQAQHCREYMQPILINIQETSALPKHIVKLVKNKPKTSEESGSGVNGQRISQEPFQGMSYILSSSITLRAGCFIVLLALYDCYLLLIALIVRHFAKEPSKTAFDISRRPPFRPGTGSSRREHPFGVG</sequence>
<evidence type="ECO:0000256" key="2">
    <source>
        <dbReference type="SAM" id="Phobius"/>
    </source>
</evidence>
<evidence type="ECO:0000313" key="4">
    <source>
        <dbReference type="Proteomes" id="UP000001798"/>
    </source>
</evidence>
<feature type="transmembrane region" description="Helical" evidence="2">
    <location>
        <begin position="109"/>
        <end position="134"/>
    </location>
</feature>
<feature type="region of interest" description="Disordered" evidence="1">
    <location>
        <begin position="148"/>
        <end position="170"/>
    </location>
</feature>
<reference evidence="3 4" key="1">
    <citation type="journal article" date="2011" name="PLoS Genet.">
        <title>Genomic analysis of the necrotrophic fungal pathogens Sclerotinia sclerotiorum and Botrytis cinerea.</title>
        <authorList>
            <person name="Amselem J."/>
            <person name="Cuomo C.A."/>
            <person name="van Kan J.A."/>
            <person name="Viaud M."/>
            <person name="Benito E.P."/>
            <person name="Couloux A."/>
            <person name="Coutinho P.M."/>
            <person name="de Vries R.P."/>
            <person name="Dyer P.S."/>
            <person name="Fillinger S."/>
            <person name="Fournier E."/>
            <person name="Gout L."/>
            <person name="Hahn M."/>
            <person name="Kohn L."/>
            <person name="Lapalu N."/>
            <person name="Plummer K.M."/>
            <person name="Pradier J.M."/>
            <person name="Quevillon E."/>
            <person name="Sharon A."/>
            <person name="Simon A."/>
            <person name="ten Have A."/>
            <person name="Tudzynski B."/>
            <person name="Tudzynski P."/>
            <person name="Wincker P."/>
            <person name="Andrew M."/>
            <person name="Anthouard V."/>
            <person name="Beever R.E."/>
            <person name="Beffa R."/>
            <person name="Benoit I."/>
            <person name="Bouzid O."/>
            <person name="Brault B."/>
            <person name="Chen Z."/>
            <person name="Choquer M."/>
            <person name="Collemare J."/>
            <person name="Cotton P."/>
            <person name="Danchin E.G."/>
            <person name="Da Silva C."/>
            <person name="Gautier A."/>
            <person name="Giraud C."/>
            <person name="Giraud T."/>
            <person name="Gonzalez C."/>
            <person name="Grossetete S."/>
            <person name="Guldener U."/>
            <person name="Henrissat B."/>
            <person name="Howlett B.J."/>
            <person name="Kodira C."/>
            <person name="Kretschmer M."/>
            <person name="Lappartient A."/>
            <person name="Leroch M."/>
            <person name="Levis C."/>
            <person name="Mauceli E."/>
            <person name="Neuveglise C."/>
            <person name="Oeser B."/>
            <person name="Pearson M."/>
            <person name="Poulain J."/>
            <person name="Poussereau N."/>
            <person name="Quesneville H."/>
            <person name="Rascle C."/>
            <person name="Schumacher J."/>
            <person name="Segurens B."/>
            <person name="Sexton A."/>
            <person name="Silva E."/>
            <person name="Sirven C."/>
            <person name="Soanes D.M."/>
            <person name="Talbot N.J."/>
            <person name="Templeton M."/>
            <person name="Yandava C."/>
            <person name="Yarden O."/>
            <person name="Zeng Q."/>
            <person name="Rollins J.A."/>
            <person name="Lebrun M.H."/>
            <person name="Dickman M."/>
        </authorList>
    </citation>
    <scope>NUCLEOTIDE SEQUENCE [LARGE SCALE GENOMIC DNA]</scope>
    <source>
        <strain evidence="3 4">B05.10</strain>
    </source>
</reference>
<keyword evidence="4" id="KW-1185">Reference proteome</keyword>
<accession>A0A384K2C8</accession>
<keyword evidence="2" id="KW-0812">Transmembrane</keyword>